<dbReference type="AlphaFoldDB" id="A0A1H2TVQ7"/>
<reference evidence="2" key="1">
    <citation type="submission" date="2016-10" db="EMBL/GenBank/DDBJ databases">
        <authorList>
            <person name="Varghese N."/>
            <person name="Submissions S."/>
        </authorList>
    </citation>
    <scope>NUCLEOTIDE SEQUENCE [LARGE SCALE GENOMIC DNA]</scope>
    <source>
        <strain evidence="2">DSM 217</strain>
    </source>
</reference>
<dbReference type="STRING" id="1058.SAMN05421783_104164"/>
<name>A0A1H2TVQ7_THIRO</name>
<protein>
    <recommendedName>
        <fullName evidence="3">PilX N-terminal</fullName>
    </recommendedName>
</protein>
<evidence type="ECO:0000313" key="2">
    <source>
        <dbReference type="Proteomes" id="UP000198816"/>
    </source>
</evidence>
<gene>
    <name evidence="1" type="ORF">SAMN05421783_104164</name>
</gene>
<proteinExistence type="predicted"/>
<dbReference type="EMBL" id="FNNZ01000004">
    <property type="protein sequence ID" value="SDW47244.1"/>
    <property type="molecule type" value="Genomic_DNA"/>
</dbReference>
<organism evidence="1 2">
    <name type="scientific">Thiocapsa roseopersicina</name>
    <dbReference type="NCBI Taxonomy" id="1058"/>
    <lineage>
        <taxon>Bacteria</taxon>
        <taxon>Pseudomonadati</taxon>
        <taxon>Pseudomonadota</taxon>
        <taxon>Gammaproteobacteria</taxon>
        <taxon>Chromatiales</taxon>
        <taxon>Chromatiaceae</taxon>
        <taxon>Thiocapsa</taxon>
    </lineage>
</organism>
<accession>A0A1H2TVQ7</accession>
<keyword evidence="2" id="KW-1185">Reference proteome</keyword>
<dbReference type="Proteomes" id="UP000198816">
    <property type="component" value="Unassembled WGS sequence"/>
</dbReference>
<dbReference type="OrthoDB" id="5563448at2"/>
<evidence type="ECO:0000313" key="1">
    <source>
        <dbReference type="EMBL" id="SDW47244.1"/>
    </source>
</evidence>
<evidence type="ECO:0008006" key="3">
    <source>
        <dbReference type="Google" id="ProtNLM"/>
    </source>
</evidence>
<sequence>MTSRKIKQQRGALTLMLGLLLLMGSTILTLSSVRVGIMEQRIANNELRAKEAQQAAQAGLDYALARIAQGNNVDTPPPVTATGDATYDIVLTENERNNEICVLSRASARGDDSIEAVATECFQQQRLLKGGTGTGHAPLVLNGCLSGATGDPDIYPRDCTGVDEGEDCASVAITSSAEMSCLDTGHLDLHGGDIEDDDFTGSAWDQVFDISKDEFKAIADTGDPQFLWINSSSNWHQSLGSPAKPVYLVFSAAADCPKLNGNPTIYGIVYFENAAGCRSQGWGGATVYGTVVFDGDLNKLTANSRFYHWSRAGTDGERANLDRVRSASRIPGSWRDWD</sequence>
<dbReference type="RefSeq" id="WP_093029324.1">
    <property type="nucleotide sequence ID" value="NZ_FNNZ01000004.1"/>
</dbReference>